<organism evidence="1 2">
    <name type="scientific">Persea americana</name>
    <name type="common">Avocado</name>
    <dbReference type="NCBI Taxonomy" id="3435"/>
    <lineage>
        <taxon>Eukaryota</taxon>
        <taxon>Viridiplantae</taxon>
        <taxon>Streptophyta</taxon>
        <taxon>Embryophyta</taxon>
        <taxon>Tracheophyta</taxon>
        <taxon>Spermatophyta</taxon>
        <taxon>Magnoliopsida</taxon>
        <taxon>Magnoliidae</taxon>
        <taxon>Laurales</taxon>
        <taxon>Lauraceae</taxon>
        <taxon>Persea</taxon>
    </lineage>
</organism>
<dbReference type="EMBL" id="CM056814">
    <property type="protein sequence ID" value="KAJ8627688.1"/>
    <property type="molecule type" value="Genomic_DNA"/>
</dbReference>
<protein>
    <submittedName>
        <fullName evidence="1">Uncharacterized protein</fullName>
    </submittedName>
</protein>
<dbReference type="Proteomes" id="UP001234297">
    <property type="component" value="Chromosome 6"/>
</dbReference>
<name>A0ACC2L3T2_PERAE</name>
<evidence type="ECO:0000313" key="2">
    <source>
        <dbReference type="Proteomes" id="UP001234297"/>
    </source>
</evidence>
<keyword evidence="2" id="KW-1185">Reference proteome</keyword>
<evidence type="ECO:0000313" key="1">
    <source>
        <dbReference type="EMBL" id="KAJ8627688.1"/>
    </source>
</evidence>
<accession>A0ACC2L3T2</accession>
<proteinExistence type="predicted"/>
<reference evidence="1 2" key="1">
    <citation type="journal article" date="2022" name="Hortic Res">
        <title>A haplotype resolved chromosomal level avocado genome allows analysis of novel avocado genes.</title>
        <authorList>
            <person name="Nath O."/>
            <person name="Fletcher S.J."/>
            <person name="Hayward A."/>
            <person name="Shaw L.M."/>
            <person name="Masouleh A.K."/>
            <person name="Furtado A."/>
            <person name="Henry R.J."/>
            <person name="Mitter N."/>
        </authorList>
    </citation>
    <scope>NUCLEOTIDE SEQUENCE [LARGE SCALE GENOMIC DNA]</scope>
    <source>
        <strain evidence="2">cv. Hass</strain>
    </source>
</reference>
<sequence length="169" mass="19031">MEDSINSTGCSRNGISGRIDLRSHDQIPDLTDQIHQLPCCIKHDGPCPVSHYFKPQKTGVVVDGLEVEEASFRGRKLQGAAIPLPEGYCGFVLEKKIAGKEKTLDASEQNSNCWEARAKFHDIKYWNHDTLPSKDDSFYRCFHWFSVANALHKPVTADDLASFTNKEHK</sequence>
<gene>
    <name evidence="1" type="ORF">MRB53_020995</name>
</gene>
<comment type="caution">
    <text evidence="1">The sequence shown here is derived from an EMBL/GenBank/DDBJ whole genome shotgun (WGS) entry which is preliminary data.</text>
</comment>